<protein>
    <submittedName>
        <fullName evidence="1">Leucine Rich repeats (2 copies)</fullName>
    </submittedName>
</protein>
<dbReference type="Gene3D" id="3.80.10.10">
    <property type="entry name" value="Ribonuclease Inhibitor"/>
    <property type="match status" value="1"/>
</dbReference>
<name>A0A517QUX6_9PLAN</name>
<organism evidence="1 2">
    <name type="scientific">Thalassoglobus polymorphus</name>
    <dbReference type="NCBI Taxonomy" id="2527994"/>
    <lineage>
        <taxon>Bacteria</taxon>
        <taxon>Pseudomonadati</taxon>
        <taxon>Planctomycetota</taxon>
        <taxon>Planctomycetia</taxon>
        <taxon>Planctomycetales</taxon>
        <taxon>Planctomycetaceae</taxon>
        <taxon>Thalassoglobus</taxon>
    </lineage>
</organism>
<dbReference type="OrthoDB" id="9995393at2"/>
<dbReference type="SUPFAM" id="SSF52047">
    <property type="entry name" value="RNI-like"/>
    <property type="match status" value="1"/>
</dbReference>
<dbReference type="Proteomes" id="UP000315724">
    <property type="component" value="Chromosome"/>
</dbReference>
<dbReference type="KEGG" id="tpol:Mal48_46780"/>
<dbReference type="RefSeq" id="WP_145204910.1">
    <property type="nucleotide sequence ID" value="NZ_CP036267.1"/>
</dbReference>
<dbReference type="InterPro" id="IPR032675">
    <property type="entry name" value="LRR_dom_sf"/>
</dbReference>
<proteinExistence type="predicted"/>
<dbReference type="EMBL" id="CP036267">
    <property type="protein sequence ID" value="QDT35401.1"/>
    <property type="molecule type" value="Genomic_DNA"/>
</dbReference>
<dbReference type="InterPro" id="IPR001611">
    <property type="entry name" value="Leu-rich_rpt"/>
</dbReference>
<accession>A0A517QUX6</accession>
<dbReference type="AlphaFoldDB" id="A0A517QUX6"/>
<gene>
    <name evidence="1" type="ORF">Mal48_46780</name>
</gene>
<sequence>MFYSIITLWFMVLTNWGPGTRLPSETRITTPGNYLKPIVSMEIDSVTSCRDSFDRLSTNRVISRLQVQSTCPPDGIANMLHDRTELEELSLICVPLSKADIQAIATLRNLRFLDLRGCRLTNDQLDCLSRCPALEELDLRGTSLKTNEIVAFRQHFAKLRVIHVD</sequence>
<evidence type="ECO:0000313" key="1">
    <source>
        <dbReference type="EMBL" id="QDT35401.1"/>
    </source>
</evidence>
<reference evidence="1 2" key="1">
    <citation type="submission" date="2019-02" db="EMBL/GenBank/DDBJ databases">
        <title>Deep-cultivation of Planctomycetes and their phenomic and genomic characterization uncovers novel biology.</title>
        <authorList>
            <person name="Wiegand S."/>
            <person name="Jogler M."/>
            <person name="Boedeker C."/>
            <person name="Pinto D."/>
            <person name="Vollmers J."/>
            <person name="Rivas-Marin E."/>
            <person name="Kohn T."/>
            <person name="Peeters S.H."/>
            <person name="Heuer A."/>
            <person name="Rast P."/>
            <person name="Oberbeckmann S."/>
            <person name="Bunk B."/>
            <person name="Jeske O."/>
            <person name="Meyerdierks A."/>
            <person name="Storesund J.E."/>
            <person name="Kallscheuer N."/>
            <person name="Luecker S."/>
            <person name="Lage O.M."/>
            <person name="Pohl T."/>
            <person name="Merkel B.J."/>
            <person name="Hornburger P."/>
            <person name="Mueller R.-W."/>
            <person name="Bruemmer F."/>
            <person name="Labrenz M."/>
            <person name="Spormann A.M."/>
            <person name="Op den Camp H."/>
            <person name="Overmann J."/>
            <person name="Amann R."/>
            <person name="Jetten M.S.M."/>
            <person name="Mascher T."/>
            <person name="Medema M.H."/>
            <person name="Devos D.P."/>
            <person name="Kaster A.-K."/>
            <person name="Ovreas L."/>
            <person name="Rohde M."/>
            <person name="Galperin M.Y."/>
            <person name="Jogler C."/>
        </authorList>
    </citation>
    <scope>NUCLEOTIDE SEQUENCE [LARGE SCALE GENOMIC DNA]</scope>
    <source>
        <strain evidence="1 2">Mal48</strain>
    </source>
</reference>
<evidence type="ECO:0000313" key="2">
    <source>
        <dbReference type="Proteomes" id="UP000315724"/>
    </source>
</evidence>
<keyword evidence="2" id="KW-1185">Reference proteome</keyword>
<dbReference type="Pfam" id="PF00560">
    <property type="entry name" value="LRR_1"/>
    <property type="match status" value="1"/>
</dbReference>